<dbReference type="PANTHER" id="PTHR12934">
    <property type="entry name" value="50S RIBOSOMAL PROTEIN L15"/>
    <property type="match status" value="1"/>
</dbReference>
<dbReference type="InterPro" id="IPR001196">
    <property type="entry name" value="Ribosomal_uL15_CS"/>
</dbReference>
<feature type="compositionally biased region" description="Gly residues" evidence="6">
    <location>
        <begin position="21"/>
        <end position="37"/>
    </location>
</feature>
<evidence type="ECO:0000256" key="5">
    <source>
        <dbReference type="RuleBase" id="RU003888"/>
    </source>
</evidence>
<evidence type="ECO:0000256" key="3">
    <source>
        <dbReference type="ARBA" id="ARBA00023274"/>
    </source>
</evidence>
<dbReference type="NCBIfam" id="TIGR01071">
    <property type="entry name" value="rplO_bact"/>
    <property type="match status" value="1"/>
</dbReference>
<comment type="similarity">
    <text evidence="1 4 5">Belongs to the universal ribosomal protein uL15 family.</text>
</comment>
<keyword evidence="2 4" id="KW-0689">Ribosomal protein</keyword>
<gene>
    <name evidence="4" type="primary">rplO</name>
</gene>
<dbReference type="InterPro" id="IPR036227">
    <property type="entry name" value="Ribosomal_uL15/eL18_sf"/>
</dbReference>
<dbReference type="EMBL" id="KT006987">
    <property type="protein sequence ID" value="AKQ02000.1"/>
    <property type="molecule type" value="Genomic_DNA"/>
</dbReference>
<comment type="function">
    <text evidence="4">Binds to the 23S rRNA.</text>
</comment>
<feature type="domain" description="Large ribosomal subunit protein uL15/eL18" evidence="7">
    <location>
        <begin position="76"/>
        <end position="144"/>
    </location>
</feature>
<dbReference type="PANTHER" id="PTHR12934:SF11">
    <property type="entry name" value="LARGE RIBOSOMAL SUBUNIT PROTEIN UL15M"/>
    <property type="match status" value="1"/>
</dbReference>
<accession>A0A0H4T5I8</accession>
<dbReference type="AlphaFoldDB" id="A0A0H4T5I8"/>
<dbReference type="InterPro" id="IPR030878">
    <property type="entry name" value="Ribosomal_uL15"/>
</dbReference>
<dbReference type="InterPro" id="IPR021131">
    <property type="entry name" value="Ribosomal_uL15/eL18"/>
</dbReference>
<organism evidence="8">
    <name type="scientific">uncultured planctomycete Rifle_16ft_4_minimus_3099</name>
    <dbReference type="NCBI Taxonomy" id="1665203"/>
    <lineage>
        <taxon>Bacteria</taxon>
        <taxon>Pseudomonadati</taxon>
        <taxon>Planctomycetota</taxon>
        <taxon>Planctomycetia</taxon>
        <taxon>Planctomycetales</taxon>
        <taxon>environmental samples</taxon>
    </lineage>
</organism>
<comment type="subunit">
    <text evidence="4">Part of the 50S ribosomal subunit.</text>
</comment>
<keyword evidence="4" id="KW-0699">rRNA-binding</keyword>
<dbReference type="Gene3D" id="3.100.10.10">
    <property type="match status" value="1"/>
</dbReference>
<dbReference type="HAMAP" id="MF_01341">
    <property type="entry name" value="Ribosomal_uL15"/>
    <property type="match status" value="1"/>
</dbReference>
<feature type="region of interest" description="Disordered" evidence="6">
    <location>
        <begin position="1"/>
        <end position="45"/>
    </location>
</feature>
<dbReference type="GO" id="GO:0006412">
    <property type="term" value="P:translation"/>
    <property type="evidence" value="ECO:0007669"/>
    <property type="project" value="UniProtKB-UniRule"/>
</dbReference>
<keyword evidence="3 4" id="KW-0687">Ribonucleoprotein</keyword>
<evidence type="ECO:0000256" key="6">
    <source>
        <dbReference type="SAM" id="MobiDB-lite"/>
    </source>
</evidence>
<feature type="compositionally biased region" description="Basic residues" evidence="6">
    <location>
        <begin position="9"/>
        <end position="19"/>
    </location>
</feature>
<evidence type="ECO:0000256" key="4">
    <source>
        <dbReference type="HAMAP-Rule" id="MF_01341"/>
    </source>
</evidence>
<dbReference type="SUPFAM" id="SSF52080">
    <property type="entry name" value="Ribosomal proteins L15p and L18e"/>
    <property type="match status" value="1"/>
</dbReference>
<protein>
    <recommendedName>
        <fullName evidence="4">Large ribosomal subunit protein uL15</fullName>
    </recommendedName>
</protein>
<dbReference type="GO" id="GO:0019843">
    <property type="term" value="F:rRNA binding"/>
    <property type="evidence" value="ECO:0007669"/>
    <property type="project" value="UniProtKB-UniRule"/>
</dbReference>
<sequence>MNLKDVKTYGKRRQRKKRLGCGPGSGLGKTCGRGTKGSGARSGTETGLYFEGGQMPMVRRIPKRGFTNIFKKVFSIVNVGQINSLEGKDVVDLKTLRDSGLVRGRLGAGVKVLGDGELTRPVKVFAHKFSKNAVEKITAAGGEAKIIE</sequence>
<dbReference type="GO" id="GO:0022625">
    <property type="term" value="C:cytosolic large ribosomal subunit"/>
    <property type="evidence" value="ECO:0007669"/>
    <property type="project" value="TreeGrafter"/>
</dbReference>
<evidence type="ECO:0000256" key="1">
    <source>
        <dbReference type="ARBA" id="ARBA00007320"/>
    </source>
</evidence>
<dbReference type="InterPro" id="IPR005749">
    <property type="entry name" value="Ribosomal_uL15_bac-type"/>
</dbReference>
<evidence type="ECO:0000313" key="8">
    <source>
        <dbReference type="EMBL" id="AKQ02000.1"/>
    </source>
</evidence>
<dbReference type="Pfam" id="PF00828">
    <property type="entry name" value="Ribosomal_L27A"/>
    <property type="match status" value="1"/>
</dbReference>
<keyword evidence="4" id="KW-0694">RNA-binding</keyword>
<reference evidence="8" key="1">
    <citation type="journal article" date="2015" name="ISME J.">
        <title>Aquifer environment selects for microbial species cohorts in sediment and groundwater.</title>
        <authorList>
            <person name="Hug L.A."/>
            <person name="Thomas B.C."/>
            <person name="Brown C.T."/>
            <person name="Frischkorn K.R."/>
            <person name="Williams K.H."/>
            <person name="Tringe S.G."/>
            <person name="Banfield J.F."/>
        </authorList>
    </citation>
    <scope>NUCLEOTIDE SEQUENCE</scope>
</reference>
<evidence type="ECO:0000256" key="2">
    <source>
        <dbReference type="ARBA" id="ARBA00022980"/>
    </source>
</evidence>
<proteinExistence type="inferred from homology"/>
<dbReference type="PROSITE" id="PS00475">
    <property type="entry name" value="RIBOSOMAL_L15"/>
    <property type="match status" value="1"/>
</dbReference>
<name>A0A0H4T5I8_9BACT</name>
<dbReference type="GO" id="GO:0003735">
    <property type="term" value="F:structural constituent of ribosome"/>
    <property type="evidence" value="ECO:0007669"/>
    <property type="project" value="InterPro"/>
</dbReference>
<evidence type="ECO:0000259" key="7">
    <source>
        <dbReference type="Pfam" id="PF00828"/>
    </source>
</evidence>